<dbReference type="GO" id="GO:0004252">
    <property type="term" value="F:serine-type endopeptidase activity"/>
    <property type="evidence" value="ECO:0007669"/>
    <property type="project" value="InterPro"/>
</dbReference>
<dbReference type="Gene3D" id="1.20.1540.10">
    <property type="entry name" value="Rhomboid-like"/>
    <property type="match status" value="1"/>
</dbReference>
<feature type="transmembrane region" description="Helical" evidence="5">
    <location>
        <begin position="77"/>
        <end position="97"/>
    </location>
</feature>
<protein>
    <recommendedName>
        <fullName evidence="6">Peptidase S54 rhomboid domain-containing protein</fullName>
    </recommendedName>
</protein>
<proteinExistence type="predicted"/>
<dbReference type="InterPro" id="IPR022764">
    <property type="entry name" value="Peptidase_S54_rhomboid_dom"/>
</dbReference>
<dbReference type="AlphaFoldDB" id="A0A7I9ZY35"/>
<evidence type="ECO:0000256" key="1">
    <source>
        <dbReference type="ARBA" id="ARBA00004141"/>
    </source>
</evidence>
<feature type="transmembrane region" description="Helical" evidence="5">
    <location>
        <begin position="126"/>
        <end position="142"/>
    </location>
</feature>
<evidence type="ECO:0000259" key="6">
    <source>
        <dbReference type="Pfam" id="PF01694"/>
    </source>
</evidence>
<keyword evidence="2 5" id="KW-0812">Transmembrane</keyword>
<reference evidence="7 8" key="1">
    <citation type="journal article" date="2020" name="Microbiome">
        <title>Single-cell genomics of uncultured bacteria reveals dietary fiber responders in the mouse gut microbiota.</title>
        <authorList>
            <person name="Chijiiwa R."/>
            <person name="Hosokawa M."/>
            <person name="Kogawa M."/>
            <person name="Nishikawa Y."/>
            <person name="Ide K."/>
            <person name="Sakanashi C."/>
            <person name="Takahashi K."/>
            <person name="Takeyama H."/>
        </authorList>
    </citation>
    <scope>NUCLEOTIDE SEQUENCE [LARGE SCALE GENOMIC DNA]</scope>
    <source>
        <strain evidence="7">IMSAGC_001</strain>
    </source>
</reference>
<evidence type="ECO:0000256" key="4">
    <source>
        <dbReference type="ARBA" id="ARBA00023136"/>
    </source>
</evidence>
<feature type="transmembrane region" description="Helical" evidence="5">
    <location>
        <begin position="9"/>
        <end position="27"/>
    </location>
</feature>
<accession>A0A7I9ZY35</accession>
<keyword evidence="4 5" id="KW-0472">Membrane</keyword>
<feature type="domain" description="Peptidase S54 rhomboid" evidence="6">
    <location>
        <begin position="44"/>
        <end position="140"/>
    </location>
</feature>
<organism evidence="7 8">
    <name type="scientific">Bacteroides acidifaciens</name>
    <dbReference type="NCBI Taxonomy" id="85831"/>
    <lineage>
        <taxon>Bacteria</taxon>
        <taxon>Pseudomonadati</taxon>
        <taxon>Bacteroidota</taxon>
        <taxon>Bacteroidia</taxon>
        <taxon>Bacteroidales</taxon>
        <taxon>Bacteroidaceae</taxon>
        <taxon>Bacteroides</taxon>
    </lineage>
</organism>
<keyword evidence="3 5" id="KW-1133">Transmembrane helix</keyword>
<dbReference type="SUPFAM" id="SSF144091">
    <property type="entry name" value="Rhomboid-like"/>
    <property type="match status" value="1"/>
</dbReference>
<evidence type="ECO:0000256" key="3">
    <source>
        <dbReference type="ARBA" id="ARBA00022989"/>
    </source>
</evidence>
<evidence type="ECO:0000256" key="5">
    <source>
        <dbReference type="SAM" id="Phobius"/>
    </source>
</evidence>
<sequence>MDTRKVEKVTALVIAAVVVCLSFFRIWDWQTVGIYAGSDMSGRLLYPFFHANAFHAALNSWCLLAMMFIYDIRIGRLLLAYAIATTIPIDTIGGLIAGMDSPTVGLSGIVFFLFGSISFEVLRKWYYQLWMIFYLTAGFLLPNTNAILHLWCYMLGFLVALLNKPIIKKSHGSK</sequence>
<dbReference type="Proteomes" id="UP000491181">
    <property type="component" value="Unassembled WGS sequence"/>
</dbReference>
<feature type="transmembrane region" description="Helical" evidence="5">
    <location>
        <begin position="47"/>
        <end position="70"/>
    </location>
</feature>
<dbReference type="Pfam" id="PF01694">
    <property type="entry name" value="Rhomboid"/>
    <property type="match status" value="1"/>
</dbReference>
<dbReference type="GO" id="GO:0016020">
    <property type="term" value="C:membrane"/>
    <property type="evidence" value="ECO:0007669"/>
    <property type="project" value="UniProtKB-SubCell"/>
</dbReference>
<dbReference type="EMBL" id="BLLS01000002">
    <property type="protein sequence ID" value="GFH84786.1"/>
    <property type="molecule type" value="Genomic_DNA"/>
</dbReference>
<gene>
    <name evidence="7" type="ORF">IMSAGC001_00181</name>
</gene>
<dbReference type="InterPro" id="IPR035952">
    <property type="entry name" value="Rhomboid-like_sf"/>
</dbReference>
<evidence type="ECO:0000256" key="2">
    <source>
        <dbReference type="ARBA" id="ARBA00022692"/>
    </source>
</evidence>
<feature type="transmembrane region" description="Helical" evidence="5">
    <location>
        <begin position="103"/>
        <end position="119"/>
    </location>
</feature>
<comment type="caution">
    <text evidence="7">The sequence shown here is derived from an EMBL/GenBank/DDBJ whole genome shotgun (WGS) entry which is preliminary data.</text>
</comment>
<evidence type="ECO:0000313" key="7">
    <source>
        <dbReference type="EMBL" id="GFH84786.1"/>
    </source>
</evidence>
<dbReference type="RefSeq" id="WP_172503484.1">
    <property type="nucleotide sequence ID" value="NZ_BLLS01000002.1"/>
</dbReference>
<name>A0A7I9ZY35_9BACE</name>
<evidence type="ECO:0000313" key="8">
    <source>
        <dbReference type="Proteomes" id="UP000491181"/>
    </source>
</evidence>
<comment type="subcellular location">
    <subcellularLocation>
        <location evidence="1">Membrane</location>
        <topology evidence="1">Multi-pass membrane protein</topology>
    </subcellularLocation>
</comment>